<protein>
    <submittedName>
        <fullName evidence="1">Uncharacterized protein</fullName>
    </submittedName>
</protein>
<gene>
    <name evidence="1" type="ORF">J3R30DRAFT_14409</name>
</gene>
<dbReference type="Proteomes" id="UP001150266">
    <property type="component" value="Unassembled WGS sequence"/>
</dbReference>
<evidence type="ECO:0000313" key="2">
    <source>
        <dbReference type="Proteomes" id="UP001150266"/>
    </source>
</evidence>
<accession>A0A9W9DWR8</accession>
<dbReference type="EMBL" id="JAOTPV010000001">
    <property type="protein sequence ID" value="KAJ4489983.1"/>
    <property type="molecule type" value="Genomic_DNA"/>
</dbReference>
<reference evidence="1" key="1">
    <citation type="submission" date="2022-08" db="EMBL/GenBank/DDBJ databases">
        <title>A Global Phylogenomic Analysis of the Shiitake Genus Lentinula.</title>
        <authorList>
            <consortium name="DOE Joint Genome Institute"/>
            <person name="Sierra-Patev S."/>
            <person name="Min B."/>
            <person name="Naranjo-Ortiz M."/>
            <person name="Looney B."/>
            <person name="Konkel Z."/>
            <person name="Slot J.C."/>
            <person name="Sakamoto Y."/>
            <person name="Steenwyk J.L."/>
            <person name="Rokas A."/>
            <person name="Carro J."/>
            <person name="Camarero S."/>
            <person name="Ferreira P."/>
            <person name="Molpeceres G."/>
            <person name="Ruiz-Duenas F.J."/>
            <person name="Serrano A."/>
            <person name="Henrissat B."/>
            <person name="Drula E."/>
            <person name="Hughes K.W."/>
            <person name="Mata J.L."/>
            <person name="Ishikawa N.K."/>
            <person name="Vargas-Isla R."/>
            <person name="Ushijima S."/>
            <person name="Smith C.A."/>
            <person name="Ahrendt S."/>
            <person name="Andreopoulos W."/>
            <person name="He G."/>
            <person name="Labutti K."/>
            <person name="Lipzen A."/>
            <person name="Ng V."/>
            <person name="Riley R."/>
            <person name="Sandor L."/>
            <person name="Barry K."/>
            <person name="Martinez A.T."/>
            <person name="Xiao Y."/>
            <person name="Gibbons J.G."/>
            <person name="Terashima K."/>
            <person name="Grigoriev I.V."/>
            <person name="Hibbett D.S."/>
        </authorList>
    </citation>
    <scope>NUCLEOTIDE SEQUENCE</scope>
    <source>
        <strain evidence="1">JLM2183</strain>
    </source>
</reference>
<sequence length="76" mass="8731">MVKILFLIPLIVVLLVPLDSLMSIAFLSISCEDFRCLCHAFFVPFVLHRAFWVFATPSLLSQSRRSDTILNFLKQT</sequence>
<proteinExistence type="predicted"/>
<comment type="caution">
    <text evidence="1">The sequence shown here is derived from an EMBL/GenBank/DDBJ whole genome shotgun (WGS) entry which is preliminary data.</text>
</comment>
<dbReference type="PROSITE" id="PS51257">
    <property type="entry name" value="PROKAR_LIPOPROTEIN"/>
    <property type="match status" value="1"/>
</dbReference>
<dbReference type="AlphaFoldDB" id="A0A9W9DWR8"/>
<keyword evidence="2" id="KW-1185">Reference proteome</keyword>
<evidence type="ECO:0000313" key="1">
    <source>
        <dbReference type="EMBL" id="KAJ4489983.1"/>
    </source>
</evidence>
<organism evidence="1 2">
    <name type="scientific">Lentinula aciculospora</name>
    <dbReference type="NCBI Taxonomy" id="153920"/>
    <lineage>
        <taxon>Eukaryota</taxon>
        <taxon>Fungi</taxon>
        <taxon>Dikarya</taxon>
        <taxon>Basidiomycota</taxon>
        <taxon>Agaricomycotina</taxon>
        <taxon>Agaricomycetes</taxon>
        <taxon>Agaricomycetidae</taxon>
        <taxon>Agaricales</taxon>
        <taxon>Marasmiineae</taxon>
        <taxon>Omphalotaceae</taxon>
        <taxon>Lentinula</taxon>
    </lineage>
</organism>
<name>A0A9W9DWR8_9AGAR</name>